<protein>
    <submittedName>
        <fullName evidence="4">GTPase activating factor</fullName>
    </submittedName>
</protein>
<feature type="region of interest" description="Disordered" evidence="2">
    <location>
        <begin position="139"/>
        <end position="180"/>
    </location>
</feature>
<dbReference type="SUPFAM" id="SSF49562">
    <property type="entry name" value="C2 domain (Calcium/lipid-binding domain, CaLB)"/>
    <property type="match status" value="1"/>
</dbReference>
<dbReference type="InterPro" id="IPR039360">
    <property type="entry name" value="Ras_GTPase"/>
</dbReference>
<feature type="compositionally biased region" description="Low complexity" evidence="2">
    <location>
        <begin position="1335"/>
        <end position="1365"/>
    </location>
</feature>
<keyword evidence="1" id="KW-0343">GTPase activation</keyword>
<evidence type="ECO:0000313" key="4">
    <source>
        <dbReference type="EMBL" id="KAJ9664270.1"/>
    </source>
</evidence>
<dbReference type="PANTHER" id="PTHR10194:SF60">
    <property type="entry name" value="RAS GTPASE-ACTIVATING PROTEIN RASKOL"/>
    <property type="match status" value="1"/>
</dbReference>
<feature type="compositionally biased region" description="Basic and acidic residues" evidence="2">
    <location>
        <begin position="97"/>
        <end position="108"/>
    </location>
</feature>
<evidence type="ECO:0000259" key="3">
    <source>
        <dbReference type="PROSITE" id="PS50018"/>
    </source>
</evidence>
<dbReference type="CDD" id="cd05137">
    <property type="entry name" value="RasGAP_CLA2_BUD2"/>
    <property type="match status" value="1"/>
</dbReference>
<dbReference type="Gene3D" id="1.10.506.10">
    <property type="entry name" value="GTPase Activation - p120gap, domain 1"/>
    <property type="match status" value="1"/>
</dbReference>
<feature type="compositionally biased region" description="Basic and acidic residues" evidence="2">
    <location>
        <begin position="1297"/>
        <end position="1318"/>
    </location>
</feature>
<evidence type="ECO:0000256" key="1">
    <source>
        <dbReference type="ARBA" id="ARBA00022468"/>
    </source>
</evidence>
<accession>A0ABQ9NQC2</accession>
<feature type="compositionally biased region" description="Low complexity" evidence="2">
    <location>
        <begin position="148"/>
        <end position="158"/>
    </location>
</feature>
<feature type="region of interest" description="Disordered" evidence="2">
    <location>
        <begin position="519"/>
        <end position="545"/>
    </location>
</feature>
<comment type="caution">
    <text evidence="4">The sequence shown here is derived from an EMBL/GenBank/DDBJ whole genome shotgun (WGS) entry which is preliminary data.</text>
</comment>
<feature type="region of interest" description="Disordered" evidence="2">
    <location>
        <begin position="1127"/>
        <end position="1446"/>
    </location>
</feature>
<name>A0ABQ9NQC2_9PEZI</name>
<dbReference type="SMART" id="SM00323">
    <property type="entry name" value="RasGAP"/>
    <property type="match status" value="1"/>
</dbReference>
<dbReference type="PANTHER" id="PTHR10194">
    <property type="entry name" value="RAS GTPASE-ACTIVATING PROTEINS"/>
    <property type="match status" value="1"/>
</dbReference>
<feature type="compositionally biased region" description="Low complexity" evidence="2">
    <location>
        <begin position="1127"/>
        <end position="1156"/>
    </location>
</feature>
<feature type="compositionally biased region" description="Low complexity" evidence="2">
    <location>
        <begin position="1243"/>
        <end position="1255"/>
    </location>
</feature>
<dbReference type="EMBL" id="JAPDRL010000038">
    <property type="protein sequence ID" value="KAJ9664270.1"/>
    <property type="molecule type" value="Genomic_DNA"/>
</dbReference>
<organism evidence="4 5">
    <name type="scientific">Coniosporium apollinis</name>
    <dbReference type="NCBI Taxonomy" id="61459"/>
    <lineage>
        <taxon>Eukaryota</taxon>
        <taxon>Fungi</taxon>
        <taxon>Dikarya</taxon>
        <taxon>Ascomycota</taxon>
        <taxon>Pezizomycotina</taxon>
        <taxon>Dothideomycetes</taxon>
        <taxon>Dothideomycetes incertae sedis</taxon>
        <taxon>Coniosporium</taxon>
    </lineage>
</organism>
<gene>
    <name evidence="4" type="primary">BUD2</name>
    <name evidence="4" type="ORF">H2201_005262</name>
</gene>
<feature type="domain" description="Ras-GAP" evidence="3">
    <location>
        <begin position="722"/>
        <end position="963"/>
    </location>
</feature>
<dbReference type="Proteomes" id="UP001172684">
    <property type="component" value="Unassembled WGS sequence"/>
</dbReference>
<dbReference type="PROSITE" id="PS00509">
    <property type="entry name" value="RAS_GTPASE_ACTIV_1"/>
    <property type="match status" value="1"/>
</dbReference>
<dbReference type="InterPro" id="IPR023152">
    <property type="entry name" value="RasGAP_CS"/>
</dbReference>
<evidence type="ECO:0000256" key="2">
    <source>
        <dbReference type="SAM" id="MobiDB-lite"/>
    </source>
</evidence>
<dbReference type="InterPro" id="IPR008936">
    <property type="entry name" value="Rho_GTPase_activation_prot"/>
</dbReference>
<feature type="compositionally biased region" description="Basic and acidic residues" evidence="2">
    <location>
        <begin position="1167"/>
        <end position="1183"/>
    </location>
</feature>
<feature type="compositionally biased region" description="Polar residues" evidence="2">
    <location>
        <begin position="1283"/>
        <end position="1296"/>
    </location>
</feature>
<dbReference type="InterPro" id="IPR001936">
    <property type="entry name" value="RasGAP_dom"/>
</dbReference>
<reference evidence="4" key="1">
    <citation type="submission" date="2022-10" db="EMBL/GenBank/DDBJ databases">
        <title>Culturing micro-colonial fungi from biological soil crusts in the Mojave desert and describing Neophaeococcomyces mojavensis, and introducing the new genera and species Taxawa tesnikishii.</title>
        <authorList>
            <person name="Kurbessoian T."/>
            <person name="Stajich J.E."/>
        </authorList>
    </citation>
    <scope>NUCLEOTIDE SEQUENCE</scope>
    <source>
        <strain evidence="4">TK_1</strain>
    </source>
</reference>
<feature type="compositionally biased region" description="Basic and acidic residues" evidence="2">
    <location>
        <begin position="1366"/>
        <end position="1380"/>
    </location>
</feature>
<sequence length="1470" mass="162717">MDQTRPSRRKEGSSHSHKNQGRRWEDESIPEGVAVDPPPNGSAVSPPSSPQADYAQRSSASPRSNPRMYMARAGSTDAGDFALRSQWDVHSSRPRTRTLEERSLRDRSPSTLAIKNRHRIGSVHSASSSAYPGLEESVTSIGHPYTIPSPTEPTSRPSRSQRDRLAMQPPRQASPLQYTAAEPDSFISPVASDARKILQLMRSTCGKMQGVLCFRRGESHLWVVSRCYINADSGSLVYEPRSDTSYRRTLIPDLRGCRVKTGYDSESGTAYIHVSLQSSSLEVHLRPPTQDQFDSWFAALLCWQPIRPKGIHNKMAKPQAPLATGRRPTDFRRHSEVALLKEAPIIKVGKMIFWDTHVVYGSVGEARSPAGRPAIPKTQNFGSRRWRPVSCTLRENGELKLYAANDVTVVSVVQLSQLSRCAIQRLDPSVLDNDFCIAIYPQYASNPTSLSLLRPIFLSLESRVLYEVWIVLLRAFTIPQLYGPKVKYRPELSSSESAVTATHDMFRMERSLAVRVTEARLAPPPPSPRSAEHGGNHPHRPVSSHMSQSLAGYYVEVLLDGEIRARTMLKTDLTNPFWREEFEFPDLPCMLSNATFLLKKRPPAQLRANQGPQAQPNREIETRNSTDVFSSSEPAGGYTGINLDQSCGKVDIYFEDLDADKAVEQWWQLSSPSDQPVGELLVHLQLSENVILMARDYQPLSELLHKFSSGLTTQIAAVVPGELKRLSECLLDIFQVSGQAGEWISALVEEEIDGTLKDSHTSHRIRFSRRLGSNDSNESFGGSMSAGDRELFVRDLNNNAKLEANLLFRGNTLLTKALDLHMKRLGKEYLEQTLAGKLKEIVDRDADCEVDPNRQSNQHELDRNWRRLIGFTEELWKGICTSVGNCPAELRVIFKHIRSCAEDRYGDFLRSVRYSSVSGFLFLRFFCPAILNPKLFGLLKDHPAPRARRTFTLIAKSLQGLANMMTFGAKEHWMEPMNTFLSSHRQEFKDFIDKICDITPTGASALSPIPPSYSTPLAILQRLPPASREGFPSLPYLIDHARSFAELVRIWLENVDAGNPIIPASDGDLTKFHNICVSLQQRTHDCLNRAERAERPDSTLSMKWEELVDKMSADASADMAAVRASKLSTSLTRTSSTSTSPSPTSDLQTARSSASRARSETSVTKSSRTETRDWDVTSEDRHSRGTTPPRLSSPIYTSAPTAADKAIPCTRPTTASSGKDPLSPASATTTTSSTPAPPRPKSRPSASASATPSSSLRNYAPSDSAPESREPEPKSETAARFQDNLSQALAHATSSASRRERDRERQRERERRMLRREAAVSGSWGGSGIRRVDIEVGAVGATGAVSAETTATSTEAETETSGSGSADEHENERAEARDAMPEPLASASLRPVSRLAGEAGGGGRRAGGLRVSRVEGRLWDEEEGPTALPRMSRKVRSGSRERDKGKGLRLGEFVGVWGGKKEKEKGRERF</sequence>
<feature type="region of interest" description="Disordered" evidence="2">
    <location>
        <begin position="1"/>
        <end position="112"/>
    </location>
</feature>
<dbReference type="Gene3D" id="2.60.40.150">
    <property type="entry name" value="C2 domain"/>
    <property type="match status" value="1"/>
</dbReference>
<keyword evidence="5" id="KW-1185">Reference proteome</keyword>
<dbReference type="InterPro" id="IPR035892">
    <property type="entry name" value="C2_domain_sf"/>
</dbReference>
<dbReference type="Pfam" id="PF00616">
    <property type="entry name" value="RasGAP"/>
    <property type="match status" value="1"/>
</dbReference>
<proteinExistence type="predicted"/>
<evidence type="ECO:0000313" key="5">
    <source>
        <dbReference type="Proteomes" id="UP001172684"/>
    </source>
</evidence>
<dbReference type="PROSITE" id="PS50018">
    <property type="entry name" value="RAS_GTPASE_ACTIV_2"/>
    <property type="match status" value="1"/>
</dbReference>
<feature type="compositionally biased region" description="Polar residues" evidence="2">
    <location>
        <begin position="1185"/>
        <end position="1200"/>
    </location>
</feature>
<feature type="compositionally biased region" description="Low complexity" evidence="2">
    <location>
        <begin position="1223"/>
        <end position="1234"/>
    </location>
</feature>
<feature type="compositionally biased region" description="Basic and acidic residues" evidence="2">
    <location>
        <begin position="1266"/>
        <end position="1277"/>
    </location>
</feature>
<dbReference type="SUPFAM" id="SSF48350">
    <property type="entry name" value="GTPase activation domain, GAP"/>
    <property type="match status" value="1"/>
</dbReference>